<dbReference type="EMBL" id="OBMT01000003">
    <property type="protein sequence ID" value="SOC02928.1"/>
    <property type="molecule type" value="Genomic_DNA"/>
</dbReference>
<feature type="transmembrane region" description="Helical" evidence="2">
    <location>
        <begin position="112"/>
        <end position="138"/>
    </location>
</feature>
<dbReference type="AlphaFoldDB" id="A0A285S6A7"/>
<keyword evidence="1" id="KW-0129">CBS domain</keyword>
<dbReference type="PANTHER" id="PTHR33741">
    <property type="entry name" value="TRANSMEMBRANE PROTEIN DDB_G0269096-RELATED"/>
    <property type="match status" value="1"/>
</dbReference>
<dbReference type="OrthoDB" id="9811720at2"/>
<dbReference type="InterPro" id="IPR007065">
    <property type="entry name" value="HPP"/>
</dbReference>
<evidence type="ECO:0000256" key="1">
    <source>
        <dbReference type="PROSITE-ProRule" id="PRU00703"/>
    </source>
</evidence>
<reference evidence="5" key="1">
    <citation type="submission" date="2017-08" db="EMBL/GenBank/DDBJ databases">
        <authorList>
            <person name="Varghese N."/>
            <person name="Submissions S."/>
        </authorList>
    </citation>
    <scope>NUCLEOTIDE SEQUENCE [LARGE SCALE GENOMIC DNA]</scope>
    <source>
        <strain evidence="5">JA276</strain>
    </source>
</reference>
<gene>
    <name evidence="4" type="ORF">SAMN05877831_103257</name>
</gene>
<organism evidence="4 5">
    <name type="scientific">Rhodobacter maris</name>
    <dbReference type="NCBI Taxonomy" id="446682"/>
    <lineage>
        <taxon>Bacteria</taxon>
        <taxon>Pseudomonadati</taxon>
        <taxon>Pseudomonadota</taxon>
        <taxon>Alphaproteobacteria</taxon>
        <taxon>Rhodobacterales</taxon>
        <taxon>Rhodobacter group</taxon>
        <taxon>Rhodobacter</taxon>
    </lineage>
</organism>
<feature type="transmembrane region" description="Helical" evidence="2">
    <location>
        <begin position="150"/>
        <end position="171"/>
    </location>
</feature>
<dbReference type="InterPro" id="IPR058581">
    <property type="entry name" value="TM_HPP"/>
</dbReference>
<name>A0A285S6A7_9RHOB</name>
<dbReference type="RefSeq" id="WP_097069460.1">
    <property type="nucleotide sequence ID" value="NZ_OBMT01000003.1"/>
</dbReference>
<evidence type="ECO:0000313" key="5">
    <source>
        <dbReference type="Proteomes" id="UP000219111"/>
    </source>
</evidence>
<feature type="transmembrane region" description="Helical" evidence="2">
    <location>
        <begin position="29"/>
        <end position="50"/>
    </location>
</feature>
<keyword evidence="2" id="KW-1133">Transmembrane helix</keyword>
<feature type="domain" description="CBS" evidence="3">
    <location>
        <begin position="242"/>
        <end position="300"/>
    </location>
</feature>
<accession>A0A285S6A7</accession>
<feature type="domain" description="CBS" evidence="3">
    <location>
        <begin position="314"/>
        <end position="369"/>
    </location>
</feature>
<dbReference type="Pfam" id="PF04982">
    <property type="entry name" value="TM_HPP"/>
    <property type="match status" value="1"/>
</dbReference>
<evidence type="ECO:0000313" key="4">
    <source>
        <dbReference type="EMBL" id="SOC02928.1"/>
    </source>
</evidence>
<dbReference type="Proteomes" id="UP000219111">
    <property type="component" value="Unassembled WGS sequence"/>
</dbReference>
<sequence length="381" mass="39471">MAAPGPLKRFGRLLGGFGPAMGRRPLPEILRPALGVGLAMALADVAISALHGDRANGLFLVSGLASSAVLIFAIPNSPLAQPWSAFMGMVISAEAAVAATSFVPYPFATGAALAGAVAGMMALRALHPPAAGVALFVVLEAEAGRPVHPLFPLFPVGALMAGLIGLALLWHRLFRQRYPNRLPRIADAPRPASGLDAAALEKMLLDFRQSTNIAPEDLERLTAAVAARAAQTLLATTPARTIMHPAVTVGPEMPMRELIARMRAGRLRVLAVADSEGSLLGLVDQSRLIAALAAGYGQPSRTFLAREPQAAELMDPLPRPVAADLPLAALLARFAEPGALPVPVLDGGRLVGMVGRADLVSALTSRAPGFDPGAASSDQTR</sequence>
<dbReference type="Pfam" id="PF00571">
    <property type="entry name" value="CBS"/>
    <property type="match status" value="2"/>
</dbReference>
<dbReference type="PANTHER" id="PTHR33741:SF5">
    <property type="entry name" value="TRANSMEMBRANE PROTEIN DDB_G0269096-RELATED"/>
    <property type="match status" value="1"/>
</dbReference>
<protein>
    <submittedName>
        <fullName evidence="4">Tryptophan synthase alpha chain</fullName>
    </submittedName>
</protein>
<dbReference type="InterPro" id="IPR046342">
    <property type="entry name" value="CBS_dom_sf"/>
</dbReference>
<proteinExistence type="predicted"/>
<keyword evidence="2" id="KW-0472">Membrane</keyword>
<dbReference type="CDD" id="cd02205">
    <property type="entry name" value="CBS_pair_SF"/>
    <property type="match status" value="1"/>
</dbReference>
<feature type="transmembrane region" description="Helical" evidence="2">
    <location>
        <begin position="57"/>
        <end position="74"/>
    </location>
</feature>
<dbReference type="InterPro" id="IPR000644">
    <property type="entry name" value="CBS_dom"/>
</dbReference>
<dbReference type="SUPFAM" id="SSF54631">
    <property type="entry name" value="CBS-domain pair"/>
    <property type="match status" value="1"/>
</dbReference>
<evidence type="ECO:0000256" key="2">
    <source>
        <dbReference type="SAM" id="Phobius"/>
    </source>
</evidence>
<dbReference type="Gene3D" id="3.10.580.10">
    <property type="entry name" value="CBS-domain"/>
    <property type="match status" value="1"/>
</dbReference>
<keyword evidence="5" id="KW-1185">Reference proteome</keyword>
<evidence type="ECO:0000259" key="3">
    <source>
        <dbReference type="PROSITE" id="PS51371"/>
    </source>
</evidence>
<keyword evidence="2" id="KW-0812">Transmembrane</keyword>
<dbReference type="PROSITE" id="PS51371">
    <property type="entry name" value="CBS"/>
    <property type="match status" value="2"/>
</dbReference>
<dbReference type="SMART" id="SM00116">
    <property type="entry name" value="CBS"/>
    <property type="match status" value="2"/>
</dbReference>